<sequence>MAEREPDEASPSRRHQASSSSPLLSLLDGVLSQDESSMMRALDQIQRIDPTLKNVCKSPLQSSSALEFIVQRLLLAQPQLAQISSETDGSLPLHFAASIGNIRVAGWLLQQYPASALSHNKKGKIPLHYAAREGRIAMVQFLLQQEPQSAAVMTHKRKLPIHFAAGDGHIDVVRALLKVNPMGASTPSKKGKVALHFAARWGHITIAEDLCNICPPCVKILDFDGNVPLHDAAREGQLEMARFLVQKYPQGMSKRNIRGELPLFGAIRSGNVDLCDFFIRSWPQCGKHILQIVRSEDNVESWDPAILDLCLRGAVNNFSGMPTNHEATPIFAYEFPQEKERHSPAKSGRPKVLTLRDRNNSNSSSGEASVEVAAIADFAAAFTPPSHNSIAFVRDQLTPGLDITLPRYKSPILQDDGSAQKRSAAEGTNSNKKSRRGNSMYDRIGDGQEVIRQILASQTFYQLHAALETSVSASVLQCVIDRYANEQLAEVDDRGKLPLHIAVSRWRPAEEADLILTRILEPYRQAAFCRDYLGRLPLHLALASNFDSRVIEVLLKENPSSGVNNCEAIDPEFGEKLPLQVATESGCDLSTIYLLLKNDPTAVQSWIVDAR</sequence>
<dbReference type="AlphaFoldDB" id="A0A9K3PH15"/>
<accession>A0A9K3PH15</accession>
<keyword evidence="1" id="KW-0040">ANK repeat</keyword>
<evidence type="ECO:0000256" key="2">
    <source>
        <dbReference type="SAM" id="MobiDB-lite"/>
    </source>
</evidence>
<dbReference type="Proteomes" id="UP000693970">
    <property type="component" value="Unassembled WGS sequence"/>
</dbReference>
<evidence type="ECO:0000313" key="3">
    <source>
        <dbReference type="EMBL" id="KAG7347382.1"/>
    </source>
</evidence>
<feature type="repeat" description="ANK" evidence="1">
    <location>
        <begin position="224"/>
        <end position="247"/>
    </location>
</feature>
<dbReference type="SMART" id="SM00248">
    <property type="entry name" value="ANK"/>
    <property type="match status" value="9"/>
</dbReference>
<dbReference type="OrthoDB" id="45118at2759"/>
<feature type="region of interest" description="Disordered" evidence="2">
    <location>
        <begin position="1"/>
        <end position="21"/>
    </location>
</feature>
<dbReference type="PROSITE" id="PS50297">
    <property type="entry name" value="ANK_REP_REGION"/>
    <property type="match status" value="2"/>
</dbReference>
<reference evidence="3" key="2">
    <citation type="submission" date="2021-04" db="EMBL/GenBank/DDBJ databases">
        <authorList>
            <person name="Podell S."/>
        </authorList>
    </citation>
    <scope>NUCLEOTIDE SEQUENCE</scope>
    <source>
        <strain evidence="3">Hildebrandi</strain>
    </source>
</reference>
<organism evidence="3 4">
    <name type="scientific">Nitzschia inconspicua</name>
    <dbReference type="NCBI Taxonomy" id="303405"/>
    <lineage>
        <taxon>Eukaryota</taxon>
        <taxon>Sar</taxon>
        <taxon>Stramenopiles</taxon>
        <taxon>Ochrophyta</taxon>
        <taxon>Bacillariophyta</taxon>
        <taxon>Bacillariophyceae</taxon>
        <taxon>Bacillariophycidae</taxon>
        <taxon>Bacillariales</taxon>
        <taxon>Bacillariaceae</taxon>
        <taxon>Nitzschia</taxon>
    </lineage>
</organism>
<dbReference type="EMBL" id="JAGRRH010000020">
    <property type="protein sequence ID" value="KAG7347382.1"/>
    <property type="molecule type" value="Genomic_DNA"/>
</dbReference>
<reference evidence="3" key="1">
    <citation type="journal article" date="2021" name="Sci. Rep.">
        <title>Diploid genomic architecture of Nitzschia inconspicua, an elite biomass production diatom.</title>
        <authorList>
            <person name="Oliver A."/>
            <person name="Podell S."/>
            <person name="Pinowska A."/>
            <person name="Traller J.C."/>
            <person name="Smith S.R."/>
            <person name="McClure R."/>
            <person name="Beliaev A."/>
            <person name="Bohutskyi P."/>
            <person name="Hill E.A."/>
            <person name="Rabines A."/>
            <person name="Zheng H."/>
            <person name="Allen L.Z."/>
            <person name="Kuo A."/>
            <person name="Grigoriev I.V."/>
            <person name="Allen A.E."/>
            <person name="Hazlebeck D."/>
            <person name="Allen E.E."/>
        </authorList>
    </citation>
    <scope>NUCLEOTIDE SEQUENCE</scope>
    <source>
        <strain evidence="3">Hildebrandi</strain>
    </source>
</reference>
<dbReference type="PANTHER" id="PTHR24198:SF165">
    <property type="entry name" value="ANKYRIN REPEAT-CONTAINING PROTEIN-RELATED"/>
    <property type="match status" value="1"/>
</dbReference>
<proteinExistence type="predicted"/>
<comment type="caution">
    <text evidence="3">The sequence shown here is derived from an EMBL/GenBank/DDBJ whole genome shotgun (WGS) entry which is preliminary data.</text>
</comment>
<protein>
    <submittedName>
        <fullName evidence="3">Ankyrin repeat domain protein</fullName>
    </submittedName>
</protein>
<dbReference type="InterPro" id="IPR002110">
    <property type="entry name" value="Ankyrin_rpt"/>
</dbReference>
<feature type="region of interest" description="Disordered" evidence="2">
    <location>
        <begin position="337"/>
        <end position="366"/>
    </location>
</feature>
<evidence type="ECO:0000313" key="4">
    <source>
        <dbReference type="Proteomes" id="UP000693970"/>
    </source>
</evidence>
<dbReference type="Pfam" id="PF12796">
    <property type="entry name" value="Ank_2"/>
    <property type="match status" value="2"/>
</dbReference>
<feature type="repeat" description="ANK" evidence="1">
    <location>
        <begin position="122"/>
        <end position="144"/>
    </location>
</feature>
<feature type="region of interest" description="Disordered" evidence="2">
    <location>
        <begin position="412"/>
        <end position="440"/>
    </location>
</feature>
<dbReference type="PROSITE" id="PS50088">
    <property type="entry name" value="ANK_REPEAT"/>
    <property type="match status" value="2"/>
</dbReference>
<dbReference type="PANTHER" id="PTHR24198">
    <property type="entry name" value="ANKYRIN REPEAT AND PROTEIN KINASE DOMAIN-CONTAINING PROTEIN"/>
    <property type="match status" value="1"/>
</dbReference>
<evidence type="ECO:0000256" key="1">
    <source>
        <dbReference type="PROSITE-ProRule" id="PRU00023"/>
    </source>
</evidence>
<name>A0A9K3PH15_9STRA</name>
<keyword evidence="4" id="KW-1185">Reference proteome</keyword>
<dbReference type="Pfam" id="PF00023">
    <property type="entry name" value="Ank"/>
    <property type="match status" value="1"/>
</dbReference>
<gene>
    <name evidence="3" type="ORF">IV203_016087</name>
</gene>